<reference evidence="2 3" key="1">
    <citation type="submission" date="2013-02" db="EMBL/GenBank/DDBJ databases">
        <authorList>
            <person name="Fiebig A."/>
            <person name="Goeker M."/>
            <person name="Klenk H.-P.P."/>
        </authorList>
    </citation>
    <scope>NUCLEOTIDE SEQUENCE [LARGE SCALE GENOMIC DNA]</scope>
    <source>
        <strain evidence="2 3">DSM 19309</strain>
    </source>
</reference>
<gene>
    <name evidence="2" type="ORF">Rumeso_04020</name>
</gene>
<dbReference type="Proteomes" id="UP000019666">
    <property type="component" value="Unassembled WGS sequence"/>
</dbReference>
<sequence length="79" mass="8581">MKKLVVAIEGSTEFGQGTASKLRRLKGYGVFATWAVLATFPASFLADWGVHGDMDGALRRLGDRVEFAAYLLQGSEDND</sequence>
<comment type="caution">
    <text evidence="2">The sequence shown here is derived from an EMBL/GenBank/DDBJ whole genome shotgun (WGS) entry which is preliminary data.</text>
</comment>
<dbReference type="EMBL" id="AOSK01000115">
    <property type="protein sequence ID" value="EYD74413.1"/>
    <property type="molecule type" value="Genomic_DNA"/>
</dbReference>
<accession>A0A017HJR4</accession>
<name>A0A017HJR4_9RHOB</name>
<keyword evidence="1" id="KW-0472">Membrane</keyword>
<keyword evidence="1" id="KW-1133">Transmembrane helix</keyword>
<dbReference type="STRING" id="442562.Rumeso_04020"/>
<organism evidence="2 3">
    <name type="scientific">Rubellimicrobium mesophilum DSM 19309</name>
    <dbReference type="NCBI Taxonomy" id="442562"/>
    <lineage>
        <taxon>Bacteria</taxon>
        <taxon>Pseudomonadati</taxon>
        <taxon>Pseudomonadota</taxon>
        <taxon>Alphaproteobacteria</taxon>
        <taxon>Rhodobacterales</taxon>
        <taxon>Roseobacteraceae</taxon>
        <taxon>Rubellimicrobium</taxon>
    </lineage>
</organism>
<evidence type="ECO:0000256" key="1">
    <source>
        <dbReference type="SAM" id="Phobius"/>
    </source>
</evidence>
<dbReference type="RefSeq" id="WP_037277740.1">
    <property type="nucleotide sequence ID" value="NZ_KK088533.1"/>
</dbReference>
<keyword evidence="1" id="KW-0812">Transmembrane</keyword>
<feature type="transmembrane region" description="Helical" evidence="1">
    <location>
        <begin position="28"/>
        <end position="46"/>
    </location>
</feature>
<dbReference type="AlphaFoldDB" id="A0A017HJR4"/>
<dbReference type="HOGENOM" id="CLU_2603867_0_0_5"/>
<evidence type="ECO:0000313" key="3">
    <source>
        <dbReference type="Proteomes" id="UP000019666"/>
    </source>
</evidence>
<keyword evidence="3" id="KW-1185">Reference proteome</keyword>
<protein>
    <submittedName>
        <fullName evidence="2">Uncharacterized protein</fullName>
    </submittedName>
</protein>
<proteinExistence type="predicted"/>
<dbReference type="OrthoDB" id="7745497at2"/>
<evidence type="ECO:0000313" key="2">
    <source>
        <dbReference type="EMBL" id="EYD74413.1"/>
    </source>
</evidence>